<sequence length="100" mass="11544">MKIKKHKSDKLIEVFGIYWIGENTYFYGFSNGYDGLLAYNAKDVEIIESSLSGDFIFFNDGVFYRPLIEEKILDDLVEADLSAYSRFLEILQADGRLEPN</sequence>
<evidence type="ECO:0000313" key="1">
    <source>
        <dbReference type="EMBL" id="RNM18201.1"/>
    </source>
</evidence>
<accession>A0ABX9WNE4</accession>
<dbReference type="EMBL" id="RJLS01000058">
    <property type="protein sequence ID" value="RNM18201.1"/>
    <property type="molecule type" value="Genomic_DNA"/>
</dbReference>
<name>A0ABX9WNE4_9GAMM</name>
<comment type="caution">
    <text evidence="1">The sequence shown here is derived from an EMBL/GenBank/DDBJ whole genome shotgun (WGS) entry which is preliminary data.</text>
</comment>
<protein>
    <submittedName>
        <fullName evidence="1">Uncharacterized protein</fullName>
    </submittedName>
</protein>
<organism evidence="1 2">
    <name type="scientific">Dickeya undicola</name>
    <dbReference type="NCBI Taxonomy" id="1577887"/>
    <lineage>
        <taxon>Bacteria</taxon>
        <taxon>Pseudomonadati</taxon>
        <taxon>Pseudomonadota</taxon>
        <taxon>Gammaproteobacteria</taxon>
        <taxon>Enterobacterales</taxon>
        <taxon>Pectobacteriaceae</taxon>
        <taxon>Dickeya</taxon>
    </lineage>
</organism>
<evidence type="ECO:0000313" key="2">
    <source>
        <dbReference type="Proteomes" id="UP000271870"/>
    </source>
</evidence>
<dbReference type="RefSeq" id="WP_123251747.1">
    <property type="nucleotide sequence ID" value="NZ_RJLS01000058.1"/>
</dbReference>
<proteinExistence type="predicted"/>
<dbReference type="Proteomes" id="UP000271870">
    <property type="component" value="Unassembled WGS sequence"/>
</dbReference>
<gene>
    <name evidence="1" type="ORF">EFS38_20235</name>
</gene>
<keyword evidence="2" id="KW-1185">Reference proteome</keyword>
<reference evidence="1 2" key="1">
    <citation type="submission" date="2018-11" db="EMBL/GenBank/DDBJ databases">
        <title>Characterization of surface water Dickeya isolates.</title>
        <authorList>
            <person name="Van Gijsegem F."/>
            <person name="Pedron J."/>
        </authorList>
    </citation>
    <scope>NUCLEOTIDE SEQUENCE [LARGE SCALE GENOMIC DNA]</scope>
    <source>
        <strain evidence="1 2">FVG10-MFV-A16</strain>
    </source>
</reference>